<protein>
    <submittedName>
        <fullName evidence="2">Capsular associated protein</fullName>
    </submittedName>
</protein>
<dbReference type="AlphaFoldDB" id="A0AA38LSU2"/>
<evidence type="ECO:0000256" key="1">
    <source>
        <dbReference type="SAM" id="MobiDB-lite"/>
    </source>
</evidence>
<dbReference type="EMBL" id="JAKWFO010000008">
    <property type="protein sequence ID" value="KAI9633643.1"/>
    <property type="molecule type" value="Genomic_DNA"/>
</dbReference>
<name>A0AA38LSU2_9TREE</name>
<dbReference type="RefSeq" id="XP_052943420.1">
    <property type="nucleotide sequence ID" value="XM_053090032.1"/>
</dbReference>
<feature type="region of interest" description="Disordered" evidence="1">
    <location>
        <begin position="60"/>
        <end position="81"/>
    </location>
</feature>
<feature type="region of interest" description="Disordered" evidence="1">
    <location>
        <begin position="95"/>
        <end position="123"/>
    </location>
</feature>
<keyword evidence="3" id="KW-1185">Reference proteome</keyword>
<evidence type="ECO:0000313" key="2">
    <source>
        <dbReference type="EMBL" id="KAI9633643.1"/>
    </source>
</evidence>
<evidence type="ECO:0000313" key="3">
    <source>
        <dbReference type="Proteomes" id="UP001164286"/>
    </source>
</evidence>
<gene>
    <name evidence="2" type="ORF">MKK02DRAFT_38301</name>
</gene>
<comment type="caution">
    <text evidence="2">The sequence shown here is derived from an EMBL/GenBank/DDBJ whole genome shotgun (WGS) entry which is preliminary data.</text>
</comment>
<dbReference type="SUPFAM" id="SSF52266">
    <property type="entry name" value="SGNH hydrolase"/>
    <property type="match status" value="1"/>
</dbReference>
<organism evidence="2 3">
    <name type="scientific">Dioszegia hungarica</name>
    <dbReference type="NCBI Taxonomy" id="4972"/>
    <lineage>
        <taxon>Eukaryota</taxon>
        <taxon>Fungi</taxon>
        <taxon>Dikarya</taxon>
        <taxon>Basidiomycota</taxon>
        <taxon>Agaricomycotina</taxon>
        <taxon>Tremellomycetes</taxon>
        <taxon>Tremellales</taxon>
        <taxon>Bulleribasidiaceae</taxon>
        <taxon>Dioszegia</taxon>
    </lineage>
</organism>
<sequence length="659" mass="71029">MAMLRGRVPASPSSSNNDLLPSPHEYDYDTYEADTPTSHYSSKLHPAPTVPNSLLRASIASGPASATPSASTSASPSFDMDREWTDKGYAHEYEESSVGGMTPKMGMDSGGKPLSRRAGSGAGGSGLGLWGKGKKKRLGLPQRAWLVLFVLASLIMISKFAFPSDPSRSLPSQTDTHAQILTPRDYLNASRTDPAPFDFCPIFGPGDAIAARRGQFELLRSRLHLGTGARVQRVLQKAMSGGAITMSVLGGSVSACYGAGDDPISSSCYPYKFFNWWNSVFPHPANELTNGATRKTDSAYYAYCNSHHMPDKSDLVLLEFDAADPNDPEWLSHFELLVRSVLVRPEMPAVIVLGHFSPQVQAQNGFAGPELLHNVVAQFYDVPHISVKGLLYDSYLRTPEHALSSFYNGPLHANADGHDLIADVLISYMMSQICSGWSTLQGHEFSVPAMGSGAEGEGSSSGGPSLLGGVGLRKGIPGQDPGDGDSAGSALKLLYDGMRVPNMRLNDLPNDVEKFREIEPFCVSASDLINPLPPSLFYGSGWHTYHPPMKAITEDRHYWYAEQPTARLRIPLKLGAGDVGIYFLQSPPDKPLGVAKCWVDDNFAGGKELHGTADVEEVIATLFMIDRGVSRGSHFVECQLLGEAGGSSPPFKILGVFTT</sequence>
<feature type="compositionally biased region" description="Low complexity" evidence="1">
    <location>
        <begin position="9"/>
        <end position="23"/>
    </location>
</feature>
<feature type="region of interest" description="Disordered" evidence="1">
    <location>
        <begin position="1"/>
        <end position="48"/>
    </location>
</feature>
<dbReference type="CDD" id="cd00229">
    <property type="entry name" value="SGNH_hydrolase"/>
    <property type="match status" value="1"/>
</dbReference>
<proteinExistence type="predicted"/>
<feature type="compositionally biased region" description="Low complexity" evidence="1">
    <location>
        <begin position="60"/>
        <end position="77"/>
    </location>
</feature>
<dbReference type="PANTHER" id="PTHR34407">
    <property type="entry name" value="EXPRESSED PROTEIN"/>
    <property type="match status" value="1"/>
</dbReference>
<dbReference type="GeneID" id="77729237"/>
<reference evidence="2" key="1">
    <citation type="journal article" date="2022" name="G3 (Bethesda)">
        <title>High quality genome of the basidiomycete yeast Dioszegia hungarica PDD-24b-2 isolated from cloud water.</title>
        <authorList>
            <person name="Jarrige D."/>
            <person name="Haridas S."/>
            <person name="Bleykasten-Grosshans C."/>
            <person name="Joly M."/>
            <person name="Nadalig T."/>
            <person name="Sancelme M."/>
            <person name="Vuilleumier S."/>
            <person name="Grigoriev I.V."/>
            <person name="Amato P."/>
            <person name="Bringel F."/>
        </authorList>
    </citation>
    <scope>NUCLEOTIDE SEQUENCE</scope>
    <source>
        <strain evidence="2">PDD-24b-2</strain>
    </source>
</reference>
<dbReference type="Proteomes" id="UP001164286">
    <property type="component" value="Unassembled WGS sequence"/>
</dbReference>
<accession>A0AA38LSU2</accession>
<dbReference type="PANTHER" id="PTHR34407:SF1">
    <property type="entry name" value="SGNH HYDROLASE-TYPE ESTERASE DOMAIN-CONTAINING PROTEIN"/>
    <property type="match status" value="1"/>
</dbReference>